<dbReference type="Proteomes" id="UP000253204">
    <property type="component" value="Unassembled WGS sequence"/>
</dbReference>
<dbReference type="AlphaFoldDB" id="A0A368TQJ7"/>
<accession>A0A368TQJ7</accession>
<protein>
    <submittedName>
        <fullName evidence="1">Uncharacterized protein</fullName>
    </submittedName>
</protein>
<dbReference type="RefSeq" id="WP_114488319.1">
    <property type="nucleotide sequence ID" value="NZ_QPIJ01000065.1"/>
</dbReference>
<keyword evidence="2" id="KW-1185">Reference proteome</keyword>
<proteinExistence type="predicted"/>
<name>A0A368TQJ7_9GAMM</name>
<sequence length="98" mass="10764">MRVILHGPVTADHLADAELMAGITPTSFVTNGLSHPPRGSRLPVDVYPICPMQPVETRERARNYTLVFHSDALVCAGGNDHLVSLARNYNLLIYEVNP</sequence>
<reference evidence="1 2" key="1">
    <citation type="submission" date="2018-07" db="EMBL/GenBank/DDBJ databases">
        <title>Halomonas rutogse sp. nov., isolated from Lake TangqianCo on Tibetan Plateau.</title>
        <authorList>
            <person name="Lu H."/>
            <person name="Xing P."/>
            <person name="Wu Q."/>
        </authorList>
    </citation>
    <scope>NUCLEOTIDE SEQUENCE [LARGE SCALE GENOMIC DNA]</scope>
    <source>
        <strain evidence="1 2">TQ8S</strain>
    </source>
</reference>
<gene>
    <name evidence="1" type="ORF">DU506_18350</name>
</gene>
<evidence type="ECO:0000313" key="1">
    <source>
        <dbReference type="EMBL" id="RCV86432.1"/>
    </source>
</evidence>
<organism evidence="1 2">
    <name type="scientific">Vreelandella rituensis</name>
    <dbReference type="NCBI Taxonomy" id="2282306"/>
    <lineage>
        <taxon>Bacteria</taxon>
        <taxon>Pseudomonadati</taxon>
        <taxon>Pseudomonadota</taxon>
        <taxon>Gammaproteobacteria</taxon>
        <taxon>Oceanospirillales</taxon>
        <taxon>Halomonadaceae</taxon>
        <taxon>Vreelandella</taxon>
    </lineage>
</organism>
<dbReference type="EMBL" id="QPIJ01000065">
    <property type="protein sequence ID" value="RCV86432.1"/>
    <property type="molecule type" value="Genomic_DNA"/>
</dbReference>
<evidence type="ECO:0000313" key="2">
    <source>
        <dbReference type="Proteomes" id="UP000253204"/>
    </source>
</evidence>
<comment type="caution">
    <text evidence="1">The sequence shown here is derived from an EMBL/GenBank/DDBJ whole genome shotgun (WGS) entry which is preliminary data.</text>
</comment>